<keyword evidence="3" id="KW-0808">Transferase</keyword>
<dbReference type="Proteomes" id="UP000288587">
    <property type="component" value="Unassembled WGS sequence"/>
</dbReference>
<dbReference type="PANTHER" id="PTHR36927">
    <property type="entry name" value="BLR4337 PROTEIN"/>
    <property type="match status" value="1"/>
</dbReference>
<evidence type="ECO:0000313" key="3">
    <source>
        <dbReference type="EMBL" id="RVT88687.1"/>
    </source>
</evidence>
<organism evidence="3 4">
    <name type="scientific">Inhella crocodyli</name>
    <dbReference type="NCBI Taxonomy" id="2499851"/>
    <lineage>
        <taxon>Bacteria</taxon>
        <taxon>Pseudomonadati</taxon>
        <taxon>Pseudomonadota</taxon>
        <taxon>Betaproteobacteria</taxon>
        <taxon>Burkholderiales</taxon>
        <taxon>Sphaerotilaceae</taxon>
        <taxon>Inhella</taxon>
    </lineage>
</organism>
<feature type="transmembrane region" description="Helical" evidence="1">
    <location>
        <begin position="271"/>
        <end position="294"/>
    </location>
</feature>
<evidence type="ECO:0000259" key="2">
    <source>
        <dbReference type="Pfam" id="PF01757"/>
    </source>
</evidence>
<feature type="transmembrane region" description="Helical" evidence="1">
    <location>
        <begin position="180"/>
        <end position="200"/>
    </location>
</feature>
<feature type="transmembrane region" description="Helical" evidence="1">
    <location>
        <begin position="51"/>
        <end position="71"/>
    </location>
</feature>
<keyword evidence="4" id="KW-1185">Reference proteome</keyword>
<dbReference type="OrthoDB" id="5504996at2"/>
<proteinExistence type="predicted"/>
<keyword evidence="3" id="KW-0012">Acyltransferase</keyword>
<dbReference type="InterPro" id="IPR002656">
    <property type="entry name" value="Acyl_transf_3_dom"/>
</dbReference>
<dbReference type="EMBL" id="SACM01000001">
    <property type="protein sequence ID" value="RVT88687.1"/>
    <property type="molecule type" value="Genomic_DNA"/>
</dbReference>
<keyword evidence="1" id="KW-1133">Transmembrane helix</keyword>
<keyword evidence="1" id="KW-0812">Transmembrane</keyword>
<evidence type="ECO:0000313" key="4">
    <source>
        <dbReference type="Proteomes" id="UP000288587"/>
    </source>
</evidence>
<accession>A0A3S2XXD8</accession>
<reference evidence="3 4" key="1">
    <citation type="submission" date="2019-01" db="EMBL/GenBank/DDBJ databases">
        <authorList>
            <person name="Chen W.-M."/>
        </authorList>
    </citation>
    <scope>NUCLEOTIDE SEQUENCE [LARGE SCALE GENOMIC DNA]</scope>
    <source>
        <strain evidence="3 4">CCP-18</strain>
    </source>
</reference>
<feature type="transmembrane region" description="Helical" evidence="1">
    <location>
        <begin position="144"/>
        <end position="168"/>
    </location>
</feature>
<protein>
    <submittedName>
        <fullName evidence="3">Acyltransferase</fullName>
    </submittedName>
</protein>
<feature type="domain" description="Acyltransferase 3" evidence="2">
    <location>
        <begin position="6"/>
        <end position="348"/>
    </location>
</feature>
<dbReference type="Pfam" id="PF01757">
    <property type="entry name" value="Acyl_transf_3"/>
    <property type="match status" value="1"/>
</dbReference>
<feature type="transmembrane region" description="Helical" evidence="1">
    <location>
        <begin position="240"/>
        <end position="259"/>
    </location>
</feature>
<name>A0A3S2XXD8_9BURK</name>
<dbReference type="AlphaFoldDB" id="A0A3S2XXD8"/>
<feature type="transmembrane region" description="Helical" evidence="1">
    <location>
        <begin position="306"/>
        <end position="324"/>
    </location>
</feature>
<sequence length="373" mass="40801">MPTRLDALDRLRAGAMLAGVAFHAALAHSPMVQPLWLTADRAQAPWLDGLLWPMHLLRMPLFFWLAGFFAAWQWERRGAGGLMRDRARRVLVPLVVGLPLMHLAMDALVQWGVAHVQHPSPLMGWVRRAWAEGWPSPPPSLGHLWFLAYLLLFTVLLWVGRTLVPLAWRARWSVPSRGAGAFGLLALPVLLVPTLAAVPAPHPAPEALLPQPWAIAFYGTFFALGTVSRPWLPVLARKKCWLGLGLGAGLAMVGFVLLLPRPVPPGDWAVAAVSSVAAVWGCGAVAGAACAWRAPLGRAMHFLADAAYWVYLVHLPILLALQLATMDLDWPWTLKLPLVLGLTLGLSLGTFALWIRNGVWGRWLLGRREAAPA</sequence>
<dbReference type="InterPro" id="IPR050623">
    <property type="entry name" value="Glucan_succinyl_AcylTrfase"/>
</dbReference>
<comment type="caution">
    <text evidence="3">The sequence shown here is derived from an EMBL/GenBank/DDBJ whole genome shotgun (WGS) entry which is preliminary data.</text>
</comment>
<dbReference type="PANTHER" id="PTHR36927:SF1">
    <property type="entry name" value="MDO-LIKE PROTEIN"/>
    <property type="match status" value="1"/>
</dbReference>
<feature type="transmembrane region" description="Helical" evidence="1">
    <location>
        <begin position="336"/>
        <end position="355"/>
    </location>
</feature>
<evidence type="ECO:0000256" key="1">
    <source>
        <dbReference type="SAM" id="Phobius"/>
    </source>
</evidence>
<dbReference type="RefSeq" id="WP_127682112.1">
    <property type="nucleotide sequence ID" value="NZ_SACM01000001.1"/>
</dbReference>
<gene>
    <name evidence="3" type="ORF">EOD73_06885</name>
</gene>
<feature type="transmembrane region" description="Helical" evidence="1">
    <location>
        <begin position="91"/>
        <end position="113"/>
    </location>
</feature>
<feature type="transmembrane region" description="Helical" evidence="1">
    <location>
        <begin position="212"/>
        <end position="228"/>
    </location>
</feature>
<dbReference type="GO" id="GO:0016747">
    <property type="term" value="F:acyltransferase activity, transferring groups other than amino-acyl groups"/>
    <property type="evidence" value="ECO:0007669"/>
    <property type="project" value="InterPro"/>
</dbReference>
<keyword evidence="1" id="KW-0472">Membrane</keyword>